<evidence type="ECO:0000313" key="4">
    <source>
        <dbReference type="Proteomes" id="UP000182690"/>
    </source>
</evidence>
<dbReference type="Proteomes" id="UP000070810">
    <property type="component" value="Unassembled WGS sequence"/>
</dbReference>
<dbReference type="Proteomes" id="UP000182690">
    <property type="component" value="Unassembled WGS sequence"/>
</dbReference>
<evidence type="ECO:0000313" key="1">
    <source>
        <dbReference type="EMBL" id="KTR82950.1"/>
    </source>
</evidence>
<dbReference type="eggNOG" id="ENOG5031QJC">
    <property type="taxonomic scope" value="Bacteria"/>
</dbReference>
<proteinExistence type="predicted"/>
<dbReference type="RefSeq" id="WP_010154903.1">
    <property type="nucleotide sequence ID" value="NZ_FNKB01000001.1"/>
</dbReference>
<reference evidence="2 4" key="2">
    <citation type="submission" date="2016-10" db="EMBL/GenBank/DDBJ databases">
        <authorList>
            <person name="de Groot N.N."/>
        </authorList>
    </citation>
    <scope>NUCLEOTIDE SEQUENCE [LARGE SCALE GENOMIC DNA]</scope>
    <source>
        <strain evidence="2 4">DSM 22788</strain>
    </source>
</reference>
<sequence>MTALHLTTERLVQLRSDARLERETILEHLVRDGEDPATAYAETPEVDDFVVRALRDEMLEDRGLLAEFGLARLAARAGGTDAAVHRRNADRVEFELLREIAASAPPLTVAVWRAGQELQVHDD</sequence>
<dbReference type="EMBL" id="LDRK01000088">
    <property type="protein sequence ID" value="KTR82950.1"/>
    <property type="molecule type" value="Genomic_DNA"/>
</dbReference>
<dbReference type="OrthoDB" id="5114823at2"/>
<name>A0A147EEX4_9MICO</name>
<protein>
    <submittedName>
        <fullName evidence="1">Uncharacterized protein</fullName>
    </submittedName>
</protein>
<dbReference type="AlphaFoldDB" id="A0A147EEX4"/>
<reference evidence="1 3" key="1">
    <citation type="journal article" date="2016" name="Front. Microbiol.">
        <title>Genomic Resource of Rice Seed Associated Bacteria.</title>
        <authorList>
            <person name="Midha S."/>
            <person name="Bansal K."/>
            <person name="Sharma S."/>
            <person name="Kumar N."/>
            <person name="Patil P.P."/>
            <person name="Chaudhry V."/>
            <person name="Patil P.B."/>
        </authorList>
    </citation>
    <scope>NUCLEOTIDE SEQUENCE [LARGE SCALE GENOMIC DNA]</scope>
    <source>
        <strain evidence="1 3">NS354</strain>
    </source>
</reference>
<organism evidence="1 3">
    <name type="scientific">Leucobacter chromiiresistens</name>
    <dbReference type="NCBI Taxonomy" id="1079994"/>
    <lineage>
        <taxon>Bacteria</taxon>
        <taxon>Bacillati</taxon>
        <taxon>Actinomycetota</taxon>
        <taxon>Actinomycetes</taxon>
        <taxon>Micrococcales</taxon>
        <taxon>Microbacteriaceae</taxon>
        <taxon>Leucobacter</taxon>
    </lineage>
</organism>
<keyword evidence="3" id="KW-1185">Reference proteome</keyword>
<evidence type="ECO:0000313" key="3">
    <source>
        <dbReference type="Proteomes" id="UP000070810"/>
    </source>
</evidence>
<dbReference type="EMBL" id="FNKB01000001">
    <property type="protein sequence ID" value="SDQ19999.1"/>
    <property type="molecule type" value="Genomic_DNA"/>
</dbReference>
<evidence type="ECO:0000313" key="2">
    <source>
        <dbReference type="EMBL" id="SDQ19999.1"/>
    </source>
</evidence>
<gene>
    <name evidence="1" type="ORF">NS354_10820</name>
    <name evidence="2" type="ORF">SAMN04488565_1282</name>
</gene>
<dbReference type="PATRIC" id="fig|1079994.3.peg.2468"/>
<accession>A0A147EEX4</accession>
<dbReference type="STRING" id="1079994.SAMN04488565_1282"/>